<proteinExistence type="predicted"/>
<evidence type="ECO:0000313" key="2">
    <source>
        <dbReference type="Proteomes" id="UP000604046"/>
    </source>
</evidence>
<dbReference type="EMBL" id="CAJNDS010000422">
    <property type="protein sequence ID" value="CAE7204394.1"/>
    <property type="molecule type" value="Genomic_DNA"/>
</dbReference>
<feature type="non-terminal residue" evidence="1">
    <location>
        <position position="144"/>
    </location>
</feature>
<gene>
    <name evidence="1" type="ORF">SNAT2548_LOCUS6361</name>
</gene>
<comment type="caution">
    <text evidence="1">The sequence shown here is derived from an EMBL/GenBank/DDBJ whole genome shotgun (WGS) entry which is preliminary data.</text>
</comment>
<protein>
    <submittedName>
        <fullName evidence="1">Uncharacterized protein</fullName>
    </submittedName>
</protein>
<sequence length="144" mass="16402">MGKGKRKREKREVRSEACDFLLELLSDGPDLRTAILDLSPSVGWRGGRKQPQCTYRICKDFLESWVAAEKGASKDLETGLRNKAEGLEFVKNLMRDVLFGSKDEALQKKYAELCEPKLTDAEHREMVDRIAARKEEDAEKTTPQ</sequence>
<organism evidence="1 2">
    <name type="scientific">Symbiodinium natans</name>
    <dbReference type="NCBI Taxonomy" id="878477"/>
    <lineage>
        <taxon>Eukaryota</taxon>
        <taxon>Sar</taxon>
        <taxon>Alveolata</taxon>
        <taxon>Dinophyceae</taxon>
        <taxon>Suessiales</taxon>
        <taxon>Symbiodiniaceae</taxon>
        <taxon>Symbiodinium</taxon>
    </lineage>
</organism>
<dbReference type="AlphaFoldDB" id="A0A812JIS4"/>
<evidence type="ECO:0000313" key="1">
    <source>
        <dbReference type="EMBL" id="CAE7204394.1"/>
    </source>
</evidence>
<keyword evidence="2" id="KW-1185">Reference proteome</keyword>
<reference evidence="1" key="1">
    <citation type="submission" date="2021-02" db="EMBL/GenBank/DDBJ databases">
        <authorList>
            <person name="Dougan E. K."/>
            <person name="Rhodes N."/>
            <person name="Thang M."/>
            <person name="Chan C."/>
        </authorList>
    </citation>
    <scope>NUCLEOTIDE SEQUENCE</scope>
</reference>
<accession>A0A812JIS4</accession>
<name>A0A812JIS4_9DINO</name>
<dbReference type="Proteomes" id="UP000604046">
    <property type="component" value="Unassembled WGS sequence"/>
</dbReference>